<keyword evidence="1" id="KW-0472">Membrane</keyword>
<keyword evidence="1" id="KW-0812">Transmembrane</keyword>
<accession>A0A2T5JD78</accession>
<comment type="caution">
    <text evidence="2">The sequence shown here is derived from an EMBL/GenBank/DDBJ whole genome shotgun (WGS) entry which is preliminary data.</text>
</comment>
<protein>
    <submittedName>
        <fullName evidence="2">Uncharacterized protein</fullName>
    </submittedName>
</protein>
<feature type="transmembrane region" description="Helical" evidence="1">
    <location>
        <begin position="118"/>
        <end position="139"/>
    </location>
</feature>
<dbReference type="OrthoDB" id="793154at2"/>
<dbReference type="AlphaFoldDB" id="A0A2T5JD78"/>
<proteinExistence type="predicted"/>
<evidence type="ECO:0000256" key="1">
    <source>
        <dbReference type="SAM" id="Phobius"/>
    </source>
</evidence>
<feature type="transmembrane region" description="Helical" evidence="1">
    <location>
        <begin position="63"/>
        <end position="81"/>
    </location>
</feature>
<evidence type="ECO:0000313" key="2">
    <source>
        <dbReference type="EMBL" id="PTQ99713.1"/>
    </source>
</evidence>
<dbReference type="Proteomes" id="UP000244168">
    <property type="component" value="Unassembled WGS sequence"/>
</dbReference>
<sequence length="222" mass="25977">MGLLFTIKYAYFWFEALALIACALCIPKFNSMRYRAFLLYLTIIVTYELASIFNWGFTNGNNLFDVCIEVSFEFVFFSYFIISGNANVPQRRLFTLISAAIFVFTVIDIYWIQGVNKLCTYAILLQYLWLIVLVCQFFFRKMQQFQSDVSLARQPDFWAHTGLLFYFLCQFLFFAAFTTMAYKKIHHFSLLSNVILGVSIVILYSCLAVSFLCFRRTTKLLS</sequence>
<dbReference type="EMBL" id="QAOQ01000002">
    <property type="protein sequence ID" value="PTQ99713.1"/>
    <property type="molecule type" value="Genomic_DNA"/>
</dbReference>
<keyword evidence="3" id="KW-1185">Reference proteome</keyword>
<gene>
    <name evidence="2" type="ORF">C8P68_102542</name>
</gene>
<evidence type="ECO:0000313" key="3">
    <source>
        <dbReference type="Proteomes" id="UP000244168"/>
    </source>
</evidence>
<feature type="transmembrane region" description="Helical" evidence="1">
    <location>
        <begin position="160"/>
        <end position="182"/>
    </location>
</feature>
<name>A0A2T5JD78_9SPHI</name>
<feature type="transmembrane region" description="Helical" evidence="1">
    <location>
        <begin position="194"/>
        <end position="214"/>
    </location>
</feature>
<feature type="transmembrane region" description="Helical" evidence="1">
    <location>
        <begin position="93"/>
        <end position="112"/>
    </location>
</feature>
<feature type="transmembrane region" description="Helical" evidence="1">
    <location>
        <begin position="38"/>
        <end position="57"/>
    </location>
</feature>
<dbReference type="RefSeq" id="WP_107827630.1">
    <property type="nucleotide sequence ID" value="NZ_CP160205.1"/>
</dbReference>
<keyword evidence="1" id="KW-1133">Transmembrane helix</keyword>
<feature type="transmembrane region" description="Helical" evidence="1">
    <location>
        <begin position="6"/>
        <end position="26"/>
    </location>
</feature>
<organism evidence="2 3">
    <name type="scientific">Mucilaginibacter yixingensis</name>
    <dbReference type="NCBI Taxonomy" id="1295612"/>
    <lineage>
        <taxon>Bacteria</taxon>
        <taxon>Pseudomonadati</taxon>
        <taxon>Bacteroidota</taxon>
        <taxon>Sphingobacteriia</taxon>
        <taxon>Sphingobacteriales</taxon>
        <taxon>Sphingobacteriaceae</taxon>
        <taxon>Mucilaginibacter</taxon>
    </lineage>
</organism>
<reference evidence="2 3" key="1">
    <citation type="submission" date="2018-04" db="EMBL/GenBank/DDBJ databases">
        <title>Genomic Encyclopedia of Archaeal and Bacterial Type Strains, Phase II (KMG-II): from individual species to whole genera.</title>
        <authorList>
            <person name="Goeker M."/>
        </authorList>
    </citation>
    <scope>NUCLEOTIDE SEQUENCE [LARGE SCALE GENOMIC DNA]</scope>
    <source>
        <strain evidence="2 3">DSM 26809</strain>
    </source>
</reference>